<keyword evidence="2" id="KW-1185">Reference proteome</keyword>
<comment type="caution">
    <text evidence="1">The sequence shown here is derived from an EMBL/GenBank/DDBJ whole genome shotgun (WGS) entry which is preliminary data.</text>
</comment>
<protein>
    <submittedName>
        <fullName evidence="1">Uncharacterized protein</fullName>
    </submittedName>
</protein>
<dbReference type="EMBL" id="LXQA010009292">
    <property type="protein sequence ID" value="MCH85869.1"/>
    <property type="molecule type" value="Genomic_DNA"/>
</dbReference>
<dbReference type="Proteomes" id="UP000265520">
    <property type="component" value="Unassembled WGS sequence"/>
</dbReference>
<evidence type="ECO:0000313" key="2">
    <source>
        <dbReference type="Proteomes" id="UP000265520"/>
    </source>
</evidence>
<sequence>DPLSPSETDAVHEDANAVGDEVEDTMMIRPTDHVIVTARSENDEHGLIEVTKLFLVK</sequence>
<reference evidence="1 2" key="1">
    <citation type="journal article" date="2018" name="Front. Plant Sci.">
        <title>Red Clover (Trifolium pratense) and Zigzag Clover (T. medium) - A Picture of Genomic Similarities and Differences.</title>
        <authorList>
            <person name="Dluhosova J."/>
            <person name="Istvanek J."/>
            <person name="Nedelnik J."/>
            <person name="Repkova J."/>
        </authorList>
    </citation>
    <scope>NUCLEOTIDE SEQUENCE [LARGE SCALE GENOMIC DNA]</scope>
    <source>
        <strain evidence="2">cv. 10/8</strain>
        <tissue evidence="1">Leaf</tissue>
    </source>
</reference>
<gene>
    <name evidence="1" type="ORF">A2U01_0006721</name>
</gene>
<name>A0A392MFP6_9FABA</name>
<proteinExistence type="predicted"/>
<dbReference type="AlphaFoldDB" id="A0A392MFP6"/>
<organism evidence="1 2">
    <name type="scientific">Trifolium medium</name>
    <dbReference type="NCBI Taxonomy" id="97028"/>
    <lineage>
        <taxon>Eukaryota</taxon>
        <taxon>Viridiplantae</taxon>
        <taxon>Streptophyta</taxon>
        <taxon>Embryophyta</taxon>
        <taxon>Tracheophyta</taxon>
        <taxon>Spermatophyta</taxon>
        <taxon>Magnoliopsida</taxon>
        <taxon>eudicotyledons</taxon>
        <taxon>Gunneridae</taxon>
        <taxon>Pentapetalae</taxon>
        <taxon>rosids</taxon>
        <taxon>fabids</taxon>
        <taxon>Fabales</taxon>
        <taxon>Fabaceae</taxon>
        <taxon>Papilionoideae</taxon>
        <taxon>50 kb inversion clade</taxon>
        <taxon>NPAAA clade</taxon>
        <taxon>Hologalegina</taxon>
        <taxon>IRL clade</taxon>
        <taxon>Trifolieae</taxon>
        <taxon>Trifolium</taxon>
    </lineage>
</organism>
<evidence type="ECO:0000313" key="1">
    <source>
        <dbReference type="EMBL" id="MCH85869.1"/>
    </source>
</evidence>
<feature type="non-terminal residue" evidence="1">
    <location>
        <position position="1"/>
    </location>
</feature>
<accession>A0A392MFP6</accession>